<dbReference type="OrthoDB" id="416659at2"/>
<dbReference type="Proteomes" id="UP000231057">
    <property type="component" value="Chromosome"/>
</dbReference>
<feature type="transmembrane region" description="Helical" evidence="6">
    <location>
        <begin position="403"/>
        <end position="420"/>
    </location>
</feature>
<dbReference type="AlphaFoldDB" id="A0A2D2Q133"/>
<gene>
    <name evidence="8" type="ORF">BRW62_04905</name>
</gene>
<feature type="transmembrane region" description="Helical" evidence="6">
    <location>
        <begin position="104"/>
        <end position="123"/>
    </location>
</feature>
<dbReference type="GO" id="GO:0016020">
    <property type="term" value="C:membrane"/>
    <property type="evidence" value="ECO:0007669"/>
    <property type="project" value="UniProtKB-SubCell"/>
</dbReference>
<proteinExistence type="predicted"/>
<accession>A0A2D2Q133</accession>
<dbReference type="PROSITE" id="PS50005">
    <property type="entry name" value="TPR"/>
    <property type="match status" value="1"/>
</dbReference>
<evidence type="ECO:0000256" key="5">
    <source>
        <dbReference type="PROSITE-ProRule" id="PRU00339"/>
    </source>
</evidence>
<evidence type="ECO:0000256" key="2">
    <source>
        <dbReference type="ARBA" id="ARBA00022692"/>
    </source>
</evidence>
<keyword evidence="2 6" id="KW-0812">Transmembrane</keyword>
<feature type="transmembrane region" description="Helical" evidence="6">
    <location>
        <begin position="460"/>
        <end position="479"/>
    </location>
</feature>
<organism evidence="8 9">
    <name type="scientific">Parathermosynechococcus lividus PCC 6715</name>
    <dbReference type="NCBI Taxonomy" id="1917166"/>
    <lineage>
        <taxon>Bacteria</taxon>
        <taxon>Bacillati</taxon>
        <taxon>Cyanobacteriota</taxon>
        <taxon>Cyanophyceae</taxon>
        <taxon>Acaryochloridales</taxon>
        <taxon>Thermosynechococcaceae</taxon>
        <taxon>Parathermosynechococcus</taxon>
    </lineage>
</organism>
<feature type="transmembrane region" description="Helical" evidence="6">
    <location>
        <begin position="270"/>
        <end position="287"/>
    </location>
</feature>
<reference evidence="8 9" key="1">
    <citation type="submission" date="2016-11" db="EMBL/GenBank/DDBJ databases">
        <title>Complete genome sequence of thermophilic cyanobacteria strain Synechococcus sp. PCC6715.</title>
        <authorList>
            <person name="Tang J."/>
            <person name="Daroch M."/>
            <person name="Liang Y."/>
            <person name="Jiang D."/>
            <person name="Shah M."/>
        </authorList>
    </citation>
    <scope>NUCLEOTIDE SEQUENCE [LARGE SCALE GENOMIC DNA]</scope>
    <source>
        <strain evidence="8 9">PCC 6715</strain>
    </source>
</reference>
<reference evidence="9" key="2">
    <citation type="journal article" date="2022" name="Front. Microbiol.">
        <title>Comparative Genomic Analysis Revealed Distinct Molecular Components and Organization of CO2-Concentrating Mechanism in Thermophilic Cyanobacteria.</title>
        <authorList>
            <person name="Tang J."/>
            <person name="Zhou H."/>
            <person name="Yao D."/>
            <person name="Riaz S."/>
            <person name="You D."/>
            <person name="Klepacz-Smolka A."/>
            <person name="Daroch M."/>
        </authorList>
    </citation>
    <scope>NUCLEOTIDE SEQUENCE [LARGE SCALE GENOMIC DNA]</scope>
    <source>
        <strain evidence="9">PCC 6715</strain>
    </source>
</reference>
<evidence type="ECO:0000313" key="8">
    <source>
        <dbReference type="EMBL" id="ATS18203.1"/>
    </source>
</evidence>
<dbReference type="Gene3D" id="1.25.40.10">
    <property type="entry name" value="Tetratricopeptide repeat domain"/>
    <property type="match status" value="1"/>
</dbReference>
<feature type="transmembrane region" description="Helical" evidence="6">
    <location>
        <begin position="135"/>
        <end position="153"/>
    </location>
</feature>
<dbReference type="PANTHER" id="PTHR37422:SF23">
    <property type="entry name" value="TEICHURONIC ACID BIOSYNTHESIS PROTEIN TUAE"/>
    <property type="match status" value="1"/>
</dbReference>
<dbReference type="EMBL" id="CP018092">
    <property type="protein sequence ID" value="ATS18203.1"/>
    <property type="molecule type" value="Genomic_DNA"/>
</dbReference>
<feature type="transmembrane region" description="Helical" evidence="6">
    <location>
        <begin position="78"/>
        <end position="98"/>
    </location>
</feature>
<keyword evidence="4 6" id="KW-0472">Membrane</keyword>
<comment type="subcellular location">
    <subcellularLocation>
        <location evidence="1">Membrane</location>
        <topology evidence="1">Multi-pass membrane protein</topology>
    </subcellularLocation>
</comment>
<dbReference type="InterPro" id="IPR051533">
    <property type="entry name" value="WaaL-like"/>
</dbReference>
<feature type="transmembrane region" description="Helical" evidence="6">
    <location>
        <begin position="17"/>
        <end position="34"/>
    </location>
</feature>
<dbReference type="Pfam" id="PF04932">
    <property type="entry name" value="Wzy_C"/>
    <property type="match status" value="1"/>
</dbReference>
<dbReference type="KEGG" id="slw:BRW62_04905"/>
<evidence type="ECO:0000256" key="1">
    <source>
        <dbReference type="ARBA" id="ARBA00004141"/>
    </source>
</evidence>
<dbReference type="PANTHER" id="PTHR37422">
    <property type="entry name" value="TEICHURONIC ACID BIOSYNTHESIS PROTEIN TUAE"/>
    <property type="match status" value="1"/>
</dbReference>
<dbReference type="SUPFAM" id="SSF48452">
    <property type="entry name" value="TPR-like"/>
    <property type="match status" value="1"/>
</dbReference>
<dbReference type="InterPro" id="IPR011990">
    <property type="entry name" value="TPR-like_helical_dom_sf"/>
</dbReference>
<feature type="transmembrane region" description="Helical" evidence="6">
    <location>
        <begin position="367"/>
        <end position="387"/>
    </location>
</feature>
<feature type="transmembrane region" description="Helical" evidence="6">
    <location>
        <begin position="193"/>
        <end position="212"/>
    </location>
</feature>
<feature type="transmembrane region" description="Helical" evidence="6">
    <location>
        <begin position="46"/>
        <end position="66"/>
    </location>
</feature>
<keyword evidence="3 6" id="KW-1133">Transmembrane helix</keyword>
<evidence type="ECO:0000256" key="3">
    <source>
        <dbReference type="ARBA" id="ARBA00022989"/>
    </source>
</evidence>
<dbReference type="InterPro" id="IPR019734">
    <property type="entry name" value="TPR_rpt"/>
</dbReference>
<feature type="transmembrane region" description="Helical" evidence="6">
    <location>
        <begin position="426"/>
        <end position="444"/>
    </location>
</feature>
<feature type="transmembrane region" description="Helical" evidence="6">
    <location>
        <begin position="224"/>
        <end position="240"/>
    </location>
</feature>
<evidence type="ECO:0000256" key="6">
    <source>
        <dbReference type="SAM" id="Phobius"/>
    </source>
</evidence>
<evidence type="ECO:0000256" key="4">
    <source>
        <dbReference type="ARBA" id="ARBA00023136"/>
    </source>
</evidence>
<dbReference type="RefSeq" id="WP_099798554.1">
    <property type="nucleotide sequence ID" value="NZ_CP018092.1"/>
</dbReference>
<sequence length="864" mass="96749">MAEVQPHWAEQATKQEGVLLGLLTAAGYAFFTLLPDSHSLMVAWPWVLLWQAALGVPLLWFLQVLAYQRRVQPLGNGLDGVVLLLLAGLAISGTVSAFPNQARWYGWALLGGLAVIYPLGAWLRSPERRWQLVQAQGYLTVAFVVVSLGVWLGTTLVPEWLRQATLSTQGLSLQINTDALELRNWAPFGHQNYVAGYLLLALPLVGVLALQAKPQSRWWRSRPFWLGVLLLGLVDLYTTFSRGGGLGLMAMAIALFIGLIWQQRQASRRWLQMGGLTIIGLLVIALANDRLRRSLVALSQGGQGAELAYRWITSIVGWRMGAAQPLTGNGLGSVPLWYQHYRPAWAGREAEWIYQLHSTPVQLWAELGIWGIGAFVLGIVLLTYWAVRYRRWWLQLSVHEQRLALAIYLALLGYSILSLTDFQLDNIGIGGLLLLELTLLATLLRTGQHQNPPNRLRPRWALLLVASGLGVMMAMIAWLTPIHRAWWAASDGFLALLEEPPQWNRFTEKLFQAQELAPWQPYYPLQLGWNYGQRGIETETVEAQSALLRTAIAEFEKGIERSPYLEFGYSNVGWLYWREGKFAQAATAFAQAAQLVPAKRGNFLGLGLALIANNQPELATEALTLEVLRHPLFITSPAWRSAPLAPFYPPVLQAVSRRYAQLETELPPTSAAAEYVRQIATVLQWWQGNLAAAKDRLSALPPSAFRDLLEPLLTISEFPSTPHEAPHPPNVGQLFLRAWYDERNRLLLLETAWRYGAGTTINTEQLQQIVRSLRGQNNPLNWLRSAAPAVGISYRRAGFGVNSRIIDGPQPTDFFIAIDNLPMVTLFQALWPDNVFLPQLDQALEGDRHHLLNALKAQERHRVP</sequence>
<keyword evidence="9" id="KW-1185">Reference proteome</keyword>
<protein>
    <recommendedName>
        <fullName evidence="7">O-antigen ligase-related domain-containing protein</fullName>
    </recommendedName>
</protein>
<feature type="transmembrane region" description="Helical" evidence="6">
    <location>
        <begin position="246"/>
        <end position="263"/>
    </location>
</feature>
<evidence type="ECO:0000259" key="7">
    <source>
        <dbReference type="Pfam" id="PF04932"/>
    </source>
</evidence>
<feature type="repeat" description="TPR" evidence="5">
    <location>
        <begin position="566"/>
        <end position="599"/>
    </location>
</feature>
<keyword evidence="5" id="KW-0802">TPR repeat</keyword>
<dbReference type="InterPro" id="IPR007016">
    <property type="entry name" value="O-antigen_ligase-rel_domated"/>
</dbReference>
<evidence type="ECO:0000313" key="9">
    <source>
        <dbReference type="Proteomes" id="UP000231057"/>
    </source>
</evidence>
<name>A0A2D2Q133_PARLV</name>
<feature type="domain" description="O-antigen ligase-related" evidence="7">
    <location>
        <begin position="228"/>
        <end position="376"/>
    </location>
</feature>